<keyword evidence="1 4" id="KW-0479">Metal-binding</keyword>
<evidence type="ECO:0000313" key="6">
    <source>
        <dbReference type="EMBL" id="MFC0394560.1"/>
    </source>
</evidence>
<accession>A0ABV6JF65</accession>
<dbReference type="InterPro" id="IPR020843">
    <property type="entry name" value="ER"/>
</dbReference>
<dbReference type="Pfam" id="PF00107">
    <property type="entry name" value="ADH_zinc_N"/>
    <property type="match status" value="1"/>
</dbReference>
<comment type="similarity">
    <text evidence="4">Belongs to the zinc-containing alcohol dehydrogenase family.</text>
</comment>
<dbReference type="PROSITE" id="PS00059">
    <property type="entry name" value="ADH_ZINC"/>
    <property type="match status" value="1"/>
</dbReference>
<comment type="cofactor">
    <cofactor evidence="4">
        <name>Zn(2+)</name>
        <dbReference type="ChEBI" id="CHEBI:29105"/>
    </cofactor>
</comment>
<reference evidence="6 7" key="1">
    <citation type="submission" date="2024-09" db="EMBL/GenBank/DDBJ databases">
        <authorList>
            <person name="Sun Q."/>
            <person name="Mori K."/>
        </authorList>
    </citation>
    <scope>NUCLEOTIDE SEQUENCE [LARGE SCALE GENOMIC DNA]</scope>
    <source>
        <strain evidence="6 7">CCM 4839</strain>
    </source>
</reference>
<gene>
    <name evidence="6" type="ORF">ACFFJ8_24775</name>
</gene>
<dbReference type="InterPro" id="IPR011032">
    <property type="entry name" value="GroES-like_sf"/>
</dbReference>
<proteinExistence type="inferred from homology"/>
<keyword evidence="3" id="KW-0560">Oxidoreductase</keyword>
<evidence type="ECO:0000259" key="5">
    <source>
        <dbReference type="SMART" id="SM00829"/>
    </source>
</evidence>
<feature type="domain" description="Enoyl reductase (ER)" evidence="5">
    <location>
        <begin position="10"/>
        <end position="337"/>
    </location>
</feature>
<dbReference type="Proteomes" id="UP001589818">
    <property type="component" value="Unassembled WGS sequence"/>
</dbReference>
<dbReference type="RefSeq" id="WP_204815695.1">
    <property type="nucleotide sequence ID" value="NZ_JANHOF010000001.1"/>
</dbReference>
<dbReference type="PANTHER" id="PTHR43401">
    <property type="entry name" value="L-THREONINE 3-DEHYDROGENASE"/>
    <property type="match status" value="1"/>
</dbReference>
<dbReference type="InterPro" id="IPR002328">
    <property type="entry name" value="ADH_Zn_CS"/>
</dbReference>
<evidence type="ECO:0000256" key="2">
    <source>
        <dbReference type="ARBA" id="ARBA00022833"/>
    </source>
</evidence>
<evidence type="ECO:0000256" key="3">
    <source>
        <dbReference type="ARBA" id="ARBA00023002"/>
    </source>
</evidence>
<evidence type="ECO:0000256" key="4">
    <source>
        <dbReference type="RuleBase" id="RU361277"/>
    </source>
</evidence>
<organism evidence="6 7">
    <name type="scientific">Paenibacillus mendelii</name>
    <dbReference type="NCBI Taxonomy" id="206163"/>
    <lineage>
        <taxon>Bacteria</taxon>
        <taxon>Bacillati</taxon>
        <taxon>Bacillota</taxon>
        <taxon>Bacilli</taxon>
        <taxon>Bacillales</taxon>
        <taxon>Paenibacillaceae</taxon>
        <taxon>Paenibacillus</taxon>
    </lineage>
</organism>
<name>A0ABV6JF65_9BACL</name>
<keyword evidence="2 4" id="KW-0862">Zinc</keyword>
<evidence type="ECO:0000256" key="1">
    <source>
        <dbReference type="ARBA" id="ARBA00022723"/>
    </source>
</evidence>
<evidence type="ECO:0000313" key="7">
    <source>
        <dbReference type="Proteomes" id="UP001589818"/>
    </source>
</evidence>
<dbReference type="EMBL" id="JBHLVF010000041">
    <property type="protein sequence ID" value="MFC0394560.1"/>
    <property type="molecule type" value="Genomic_DNA"/>
</dbReference>
<dbReference type="PANTHER" id="PTHR43401:SF2">
    <property type="entry name" value="L-THREONINE 3-DEHYDROGENASE"/>
    <property type="match status" value="1"/>
</dbReference>
<dbReference type="Pfam" id="PF08240">
    <property type="entry name" value="ADH_N"/>
    <property type="match status" value="1"/>
</dbReference>
<sequence>MKAVVVYGNGEVNRVDLPMPEIGDYECLIQMKACGICNSTDLKIIKNKINFLSITYPAILGHENVGEVVAVGDKVKYIKVGDRFVNPLTKLPQDSPFHSAFGGFMEYGFVQDRKAMFEMGLADSPLELGACRQIPSDFDYTDAGMLLTLKETYSCLDNFGFRPGMEVLVYGDGPVGLSIAKFLRLEGASYIASVGHHHDRLEIIRTRAAIDLAINSHETDVNAAVGGRRFDLVIDAVGSTSIIKEGVNLLKRGGKLGVYGVLDQNDGMLNLFDIPSHTNIHMLMLPYGEHNYHDKVMEMIAKGDINPKDYYSHVMPVEEIEQAVQMTADRSALKVIVTF</sequence>
<dbReference type="InterPro" id="IPR050129">
    <property type="entry name" value="Zn_alcohol_dh"/>
</dbReference>
<dbReference type="SUPFAM" id="SSF51735">
    <property type="entry name" value="NAD(P)-binding Rossmann-fold domains"/>
    <property type="match status" value="1"/>
</dbReference>
<dbReference type="Gene3D" id="3.90.180.10">
    <property type="entry name" value="Medium-chain alcohol dehydrogenases, catalytic domain"/>
    <property type="match status" value="2"/>
</dbReference>
<dbReference type="Gene3D" id="3.40.50.720">
    <property type="entry name" value="NAD(P)-binding Rossmann-like Domain"/>
    <property type="match status" value="1"/>
</dbReference>
<dbReference type="InterPro" id="IPR013149">
    <property type="entry name" value="ADH-like_C"/>
</dbReference>
<keyword evidence="7" id="KW-1185">Reference proteome</keyword>
<dbReference type="InterPro" id="IPR013154">
    <property type="entry name" value="ADH-like_N"/>
</dbReference>
<dbReference type="SUPFAM" id="SSF50129">
    <property type="entry name" value="GroES-like"/>
    <property type="match status" value="1"/>
</dbReference>
<dbReference type="InterPro" id="IPR036291">
    <property type="entry name" value="NAD(P)-bd_dom_sf"/>
</dbReference>
<comment type="caution">
    <text evidence="6">The sequence shown here is derived from an EMBL/GenBank/DDBJ whole genome shotgun (WGS) entry which is preliminary data.</text>
</comment>
<dbReference type="SMART" id="SM00829">
    <property type="entry name" value="PKS_ER"/>
    <property type="match status" value="1"/>
</dbReference>
<protein>
    <submittedName>
        <fullName evidence="6">Zinc-binding dehydrogenase</fullName>
    </submittedName>
</protein>